<dbReference type="PANTHER" id="PTHR43091:SF1">
    <property type="entry name" value="BETA-KETOACYL-[ACYL-CARRIER-PROTEIN] SYNTHASE III, CHLOROPLASTIC"/>
    <property type="match status" value="1"/>
</dbReference>
<keyword evidence="3" id="KW-0444">Lipid biosynthesis</keyword>
<dbReference type="GO" id="GO:0004315">
    <property type="term" value="F:3-oxoacyl-[acyl-carrier-protein] synthase activity"/>
    <property type="evidence" value="ECO:0007669"/>
    <property type="project" value="InterPro"/>
</dbReference>
<dbReference type="InterPro" id="IPR013751">
    <property type="entry name" value="ACP_syn_III_N"/>
</dbReference>
<evidence type="ECO:0000313" key="12">
    <source>
        <dbReference type="Proteomes" id="UP000005753"/>
    </source>
</evidence>
<dbReference type="SUPFAM" id="SSF53901">
    <property type="entry name" value="Thiolase-like"/>
    <property type="match status" value="3"/>
</dbReference>
<comment type="pathway">
    <text evidence="1">Lipid metabolism.</text>
</comment>
<dbReference type="CDD" id="cd00830">
    <property type="entry name" value="KAS_III"/>
    <property type="match status" value="1"/>
</dbReference>
<evidence type="ECO:0000313" key="11">
    <source>
        <dbReference type="EMBL" id="EIM57157.1"/>
    </source>
</evidence>
<evidence type="ECO:0000256" key="2">
    <source>
        <dbReference type="ARBA" id="ARBA00008642"/>
    </source>
</evidence>
<evidence type="ECO:0000256" key="3">
    <source>
        <dbReference type="ARBA" id="ARBA00022516"/>
    </source>
</evidence>
<gene>
    <name evidence="11" type="ORF">EubceDRAFT1_1345</name>
</gene>
<keyword evidence="7" id="KW-0275">Fatty acid biosynthesis</keyword>
<keyword evidence="5" id="KW-0276">Fatty acid metabolism</keyword>
<dbReference type="HOGENOM" id="CLU_039592_4_1_9"/>
<reference evidence="11 12" key="1">
    <citation type="submission" date="2010-08" db="EMBL/GenBank/DDBJ databases">
        <authorList>
            <consortium name="US DOE Joint Genome Institute (JGI-PGF)"/>
            <person name="Lucas S."/>
            <person name="Copeland A."/>
            <person name="Lapidus A."/>
            <person name="Cheng J.-F."/>
            <person name="Bruce D."/>
            <person name="Goodwin L."/>
            <person name="Pitluck S."/>
            <person name="Land M.L."/>
            <person name="Hauser L."/>
            <person name="Chang Y.-J."/>
            <person name="Anderson I.J."/>
            <person name="Johnson E."/>
            <person name="Mulhopadhyay B."/>
            <person name="Kyrpides N."/>
            <person name="Woyke T.J."/>
        </authorList>
    </citation>
    <scope>NUCLEOTIDE SEQUENCE [LARGE SCALE GENOMIC DNA]</scope>
    <source>
        <strain evidence="11 12">6</strain>
    </source>
</reference>
<keyword evidence="6" id="KW-0443">Lipid metabolism</keyword>
<evidence type="ECO:0000256" key="4">
    <source>
        <dbReference type="ARBA" id="ARBA00022679"/>
    </source>
</evidence>
<organism evidence="11 12">
    <name type="scientific">Eubacterium cellulosolvens (strain ATCC 43171 / JCM 9499 / 6)</name>
    <name type="common">Cillobacterium cellulosolvens</name>
    <dbReference type="NCBI Taxonomy" id="633697"/>
    <lineage>
        <taxon>Bacteria</taxon>
        <taxon>Bacillati</taxon>
        <taxon>Bacillota</taxon>
        <taxon>Clostridia</taxon>
        <taxon>Eubacteriales</taxon>
        <taxon>Eubacteriaceae</taxon>
        <taxon>Eubacterium</taxon>
    </lineage>
</organism>
<dbReference type="OrthoDB" id="9815506at2"/>
<protein>
    <submittedName>
        <fullName evidence="11">3-oxoacyl-(Acyl-carrier-protein) synthase III</fullName>
    </submittedName>
</protein>
<dbReference type="Gene3D" id="3.40.47.10">
    <property type="match status" value="1"/>
</dbReference>
<name>I5ATN4_EUBC6</name>
<feature type="domain" description="Beta-ketoacyl-[acyl-carrier-protein] synthase III N-terminal" evidence="10">
    <location>
        <begin position="165"/>
        <end position="205"/>
    </location>
</feature>
<dbReference type="InterPro" id="IPR013747">
    <property type="entry name" value="ACP_syn_III_C"/>
</dbReference>
<comment type="similarity">
    <text evidence="2">Belongs to the thiolase-like superfamily. FabH family.</text>
</comment>
<keyword evidence="12" id="KW-1185">Reference proteome</keyword>
<evidence type="ECO:0000256" key="7">
    <source>
        <dbReference type="ARBA" id="ARBA00023160"/>
    </source>
</evidence>
<dbReference type="Proteomes" id="UP000005753">
    <property type="component" value="Chromosome"/>
</dbReference>
<evidence type="ECO:0000259" key="10">
    <source>
        <dbReference type="Pfam" id="PF08545"/>
    </source>
</evidence>
<keyword evidence="8" id="KW-0511">Multifunctional enzyme</keyword>
<feature type="domain" description="Beta-ketoacyl-[acyl-carrier-protein] synthase III C-terminal" evidence="9">
    <location>
        <begin position="281"/>
        <end position="367"/>
    </location>
</feature>
<evidence type="ECO:0000256" key="6">
    <source>
        <dbReference type="ARBA" id="ARBA00023098"/>
    </source>
</evidence>
<reference evidence="11 12" key="2">
    <citation type="submission" date="2012-02" db="EMBL/GenBank/DDBJ databases">
        <title>Improved High-Quality Draft sequence of Eubacterium cellulosolvens 6.</title>
        <authorList>
            <consortium name="US DOE Joint Genome Institute"/>
            <person name="Lucas S."/>
            <person name="Han J."/>
            <person name="Lapidus A."/>
            <person name="Cheng J.-F."/>
            <person name="Goodwin L."/>
            <person name="Pitluck S."/>
            <person name="Peters L."/>
            <person name="Mikhailova N."/>
            <person name="Gu W."/>
            <person name="Detter J.C."/>
            <person name="Han C."/>
            <person name="Tapia R."/>
            <person name="Land M."/>
            <person name="Hauser L."/>
            <person name="Kyrpides N."/>
            <person name="Ivanova N."/>
            <person name="Pagani I."/>
            <person name="Johnson E."/>
            <person name="Mukhopadhyay B."/>
            <person name="Anderson I."/>
            <person name="Woyke T."/>
        </authorList>
    </citation>
    <scope>NUCLEOTIDE SEQUENCE [LARGE SCALE GENOMIC DNA]</scope>
    <source>
        <strain evidence="11 12">6</strain>
    </source>
</reference>
<evidence type="ECO:0000256" key="5">
    <source>
        <dbReference type="ARBA" id="ARBA00022832"/>
    </source>
</evidence>
<dbReference type="GO" id="GO:0006633">
    <property type="term" value="P:fatty acid biosynthetic process"/>
    <property type="evidence" value="ECO:0007669"/>
    <property type="project" value="UniProtKB-KW"/>
</dbReference>
<evidence type="ECO:0000256" key="8">
    <source>
        <dbReference type="ARBA" id="ARBA00023268"/>
    </source>
</evidence>
<dbReference type="AlphaFoldDB" id="I5ATN4"/>
<dbReference type="Pfam" id="PF08541">
    <property type="entry name" value="ACP_syn_III_C"/>
    <property type="match status" value="1"/>
</dbReference>
<dbReference type="Pfam" id="PF08545">
    <property type="entry name" value="ACP_syn_III"/>
    <property type="match status" value="1"/>
</dbReference>
<dbReference type="eggNOG" id="COG0332">
    <property type="taxonomic scope" value="Bacteria"/>
</dbReference>
<dbReference type="STRING" id="633697.EubceDRAFT1_1345"/>
<dbReference type="InterPro" id="IPR016039">
    <property type="entry name" value="Thiolase-like"/>
</dbReference>
<evidence type="ECO:0000259" key="9">
    <source>
        <dbReference type="Pfam" id="PF08541"/>
    </source>
</evidence>
<proteinExistence type="inferred from homology"/>
<accession>I5ATN4</accession>
<keyword evidence="4" id="KW-0808">Transferase</keyword>
<dbReference type="EMBL" id="CM001487">
    <property type="protein sequence ID" value="EIM57157.1"/>
    <property type="molecule type" value="Genomic_DNA"/>
</dbReference>
<sequence length="368" mass="40581">MSGIQIIGMGHAIPSGCMTNDDLSAYMETSDEWIRPRTGIGARRICGEEESQSVLAARAAEDAIKNSQIRKEEIGLIITATISGDYMLPSTSCIVQEKLGIPSGIPAFDVNAACTGFVYALQCADAILKWQKEHPESRPLSIEELRARKEKGDAGDVSETADRPYALIIGVEQLTKMQNYEDRTTSILFGDGAAAAIVRLSDEHNFYCHVAAEGELEVLRVRALCRNQLNVRREGYPPLAAYSQEQVEDFKAEAYAQMDGKKIFRFATKVLSEEIERMELAAGIPVSEVDYVVCHQANSRIIDHVRRRWKLPEEKFPMNLDQYGNTSGASIPLVLYDLMAAGKLKKGTKIFCVGFGAGLTWAGACLEF</sequence>
<evidence type="ECO:0000256" key="1">
    <source>
        <dbReference type="ARBA" id="ARBA00005189"/>
    </source>
</evidence>
<dbReference type="PANTHER" id="PTHR43091">
    <property type="entry name" value="3-OXOACYL-[ACYL-CARRIER-PROTEIN] SYNTHASE"/>
    <property type="match status" value="1"/>
</dbReference>